<feature type="repeat" description="ANK" evidence="3">
    <location>
        <begin position="581"/>
        <end position="613"/>
    </location>
</feature>
<dbReference type="InterPro" id="IPR002110">
    <property type="entry name" value="Ankyrin_rpt"/>
</dbReference>
<gene>
    <name evidence="5" type="ORF">FBEOM_705</name>
</gene>
<evidence type="ECO:0000256" key="1">
    <source>
        <dbReference type="ARBA" id="ARBA00022737"/>
    </source>
</evidence>
<reference evidence="5" key="2">
    <citation type="submission" date="2020-02" db="EMBL/GenBank/DDBJ databases">
        <title>Identification and distribution of gene clusters putatively required for synthesis of sphingolipid metabolism inhibitors in phylogenetically diverse species of the filamentous fungus Fusarium.</title>
        <authorList>
            <person name="Kim H.-S."/>
            <person name="Busman M."/>
            <person name="Brown D.W."/>
            <person name="Divon H."/>
            <person name="Uhlig S."/>
            <person name="Proctor R.H."/>
        </authorList>
    </citation>
    <scope>NUCLEOTIDE SEQUENCE</scope>
    <source>
        <strain evidence="5">NRRL 25174</strain>
    </source>
</reference>
<evidence type="ECO:0000313" key="6">
    <source>
        <dbReference type="Proteomes" id="UP000730481"/>
    </source>
</evidence>
<feature type="repeat" description="ANK" evidence="3">
    <location>
        <begin position="442"/>
        <end position="474"/>
    </location>
</feature>
<sequence>MEGDGFSVISLTSLGSSISHRVLSSAEELNELNTTLEVPDERLSSFATRLYQLHQHVGVLEAALNSASAISGRLQTTISHSLGSCDVVSTVLNKQVMRLQAETLPLLDEVFLVVYSDAVVAFTRLFAFFAKVLSLSNRDEQDSTLDSKSGREVFDHVNRACQKASQTKDILFTASSQHESYASSSKGPLPGDIEPPPYEPSQPSPALSPGCESPSGSSGFAKGLSSLTNSFKAMTAGLWPKPDPLSTALCQAALRGDVQQMSGLLAQGANINGRNGEGNSPLSCAILANQENAVRFLLGAGADTNGKDMKMPPVFLAASVGSIGVAKMLINQGTWNVNATSWSGQSYFVDVCNSENLEGIQLLLENGAKPNTTNTSGRPVLAQAVKKGNLELARMLLRHGANPDTSDLSGNSLLSIAASQDRMDMMKLLLESGTNASSKNLSGLSVLADAIGKRKLDMAELLLNHGANASAKDLVGHPILVIALRDSKLSLNDKVRAVRMLLDHGASPNVSDGTWGVAAICFAMETGNTDLVRMMLAAGSNTKKKMSSGETLLLYAIDNGKRDQAKLLLEAGADANAADKKGRTPLMQAISRRDTELIKLLKAHGADMNVGGCISPAELAQSMGDLEILQILGFGSSSQRGPARAHSPPPGYDAAMGKV</sequence>
<dbReference type="SMART" id="SM00248">
    <property type="entry name" value="ANK"/>
    <property type="match status" value="11"/>
</dbReference>
<feature type="repeat" description="ANK" evidence="3">
    <location>
        <begin position="277"/>
        <end position="309"/>
    </location>
</feature>
<dbReference type="Pfam" id="PF00023">
    <property type="entry name" value="Ank"/>
    <property type="match status" value="1"/>
</dbReference>
<organism evidence="5 6">
    <name type="scientific">Fusarium beomiforme</name>
    <dbReference type="NCBI Taxonomy" id="44412"/>
    <lineage>
        <taxon>Eukaryota</taxon>
        <taxon>Fungi</taxon>
        <taxon>Dikarya</taxon>
        <taxon>Ascomycota</taxon>
        <taxon>Pezizomycotina</taxon>
        <taxon>Sordariomycetes</taxon>
        <taxon>Hypocreomycetidae</taxon>
        <taxon>Hypocreales</taxon>
        <taxon>Nectriaceae</taxon>
        <taxon>Fusarium</taxon>
        <taxon>Fusarium burgessii species complex</taxon>
    </lineage>
</organism>
<proteinExistence type="predicted"/>
<dbReference type="Proteomes" id="UP000730481">
    <property type="component" value="Unassembled WGS sequence"/>
</dbReference>
<feature type="repeat" description="ANK" evidence="3">
    <location>
        <begin position="548"/>
        <end position="580"/>
    </location>
</feature>
<dbReference type="PANTHER" id="PTHR24198:SF165">
    <property type="entry name" value="ANKYRIN REPEAT-CONTAINING PROTEIN-RELATED"/>
    <property type="match status" value="1"/>
</dbReference>
<dbReference type="EMBL" id="PVQB02000027">
    <property type="protein sequence ID" value="KAF4345403.1"/>
    <property type="molecule type" value="Genomic_DNA"/>
</dbReference>
<dbReference type="Gene3D" id="1.25.40.20">
    <property type="entry name" value="Ankyrin repeat-containing domain"/>
    <property type="match status" value="2"/>
</dbReference>
<keyword evidence="1" id="KW-0677">Repeat</keyword>
<dbReference type="SUPFAM" id="SSF48403">
    <property type="entry name" value="Ankyrin repeat"/>
    <property type="match status" value="1"/>
</dbReference>
<evidence type="ECO:0008006" key="7">
    <source>
        <dbReference type="Google" id="ProtNLM"/>
    </source>
</evidence>
<reference evidence="5" key="1">
    <citation type="journal article" date="2017" name="Mycologia">
        <title>Fusarium algeriense, sp. nov., a novel toxigenic crown rot pathogen of durum wheat from Algeria is nested in the Fusarium burgessii species complex.</title>
        <authorList>
            <person name="Laraba I."/>
            <person name="Keddad A."/>
            <person name="Boureghda H."/>
            <person name="Abdallah N."/>
            <person name="Vaughan M.M."/>
            <person name="Proctor R.H."/>
            <person name="Busman M."/>
            <person name="O'Donnell K."/>
        </authorList>
    </citation>
    <scope>NUCLEOTIDE SEQUENCE</scope>
    <source>
        <strain evidence="5">NRRL 25174</strain>
    </source>
</reference>
<dbReference type="PROSITE" id="PS50088">
    <property type="entry name" value="ANK_REPEAT"/>
    <property type="match status" value="6"/>
</dbReference>
<feature type="region of interest" description="Disordered" evidence="4">
    <location>
        <begin position="637"/>
        <end position="659"/>
    </location>
</feature>
<evidence type="ECO:0000313" key="5">
    <source>
        <dbReference type="EMBL" id="KAF4345403.1"/>
    </source>
</evidence>
<protein>
    <recommendedName>
        <fullName evidence="7">Ankyrin repeat protein</fullName>
    </recommendedName>
</protein>
<dbReference type="PANTHER" id="PTHR24198">
    <property type="entry name" value="ANKYRIN REPEAT AND PROTEIN KINASE DOMAIN-CONTAINING PROTEIN"/>
    <property type="match status" value="1"/>
</dbReference>
<keyword evidence="6" id="KW-1185">Reference proteome</keyword>
<dbReference type="OrthoDB" id="20872at2759"/>
<dbReference type="InterPro" id="IPR036770">
    <property type="entry name" value="Ankyrin_rpt-contain_sf"/>
</dbReference>
<feature type="compositionally biased region" description="Pro residues" evidence="4">
    <location>
        <begin position="193"/>
        <end position="203"/>
    </location>
</feature>
<dbReference type="PROSITE" id="PS50297">
    <property type="entry name" value="ANK_REP_REGION"/>
    <property type="match status" value="5"/>
</dbReference>
<evidence type="ECO:0000256" key="2">
    <source>
        <dbReference type="ARBA" id="ARBA00023043"/>
    </source>
</evidence>
<comment type="caution">
    <text evidence="5">The sequence shown here is derived from an EMBL/GenBank/DDBJ whole genome shotgun (WGS) entry which is preliminary data.</text>
</comment>
<accession>A0A9P5E6K8</accession>
<feature type="repeat" description="ANK" evidence="3">
    <location>
        <begin position="376"/>
        <end position="408"/>
    </location>
</feature>
<evidence type="ECO:0000256" key="3">
    <source>
        <dbReference type="PROSITE-ProRule" id="PRU00023"/>
    </source>
</evidence>
<feature type="compositionally biased region" description="Low complexity" evidence="4">
    <location>
        <begin position="204"/>
        <end position="219"/>
    </location>
</feature>
<dbReference type="AlphaFoldDB" id="A0A9P5E6K8"/>
<dbReference type="Pfam" id="PF12796">
    <property type="entry name" value="Ank_2"/>
    <property type="match status" value="3"/>
</dbReference>
<name>A0A9P5E6K8_9HYPO</name>
<feature type="repeat" description="ANK" evidence="3">
    <location>
        <begin position="409"/>
        <end position="441"/>
    </location>
</feature>
<keyword evidence="2 3" id="KW-0040">ANK repeat</keyword>
<feature type="region of interest" description="Disordered" evidence="4">
    <location>
        <begin position="180"/>
        <end position="219"/>
    </location>
</feature>
<evidence type="ECO:0000256" key="4">
    <source>
        <dbReference type="SAM" id="MobiDB-lite"/>
    </source>
</evidence>